<dbReference type="InterPro" id="IPR008538">
    <property type="entry name" value="Uma2"/>
</dbReference>
<dbReference type="KEGG" id="aagg:ETAA8_71050"/>
<dbReference type="EMBL" id="CP036274">
    <property type="protein sequence ID" value="QDU31943.1"/>
    <property type="molecule type" value="Genomic_DNA"/>
</dbReference>
<organism evidence="2 3">
    <name type="scientific">Anatilimnocola aggregata</name>
    <dbReference type="NCBI Taxonomy" id="2528021"/>
    <lineage>
        <taxon>Bacteria</taxon>
        <taxon>Pseudomonadati</taxon>
        <taxon>Planctomycetota</taxon>
        <taxon>Planctomycetia</taxon>
        <taxon>Pirellulales</taxon>
        <taxon>Pirellulaceae</taxon>
        <taxon>Anatilimnocola</taxon>
    </lineage>
</organism>
<keyword evidence="3" id="KW-1185">Reference proteome</keyword>
<dbReference type="Gene3D" id="3.90.1570.10">
    <property type="entry name" value="tt1808, chain A"/>
    <property type="match status" value="1"/>
</dbReference>
<dbReference type="OrthoDB" id="274140at2"/>
<dbReference type="AlphaFoldDB" id="A0A517YP04"/>
<protein>
    <recommendedName>
        <fullName evidence="1">Putative restriction endonuclease domain-containing protein</fullName>
    </recommendedName>
</protein>
<sequence>MTLIVLDAFTEEAMIADRRAKGLDRFDEVWDGVYVMSPLPEYYHQEIVGDLQTCLALVLRLQGLGRVVPGCNVSDRKDDWTKNYRCPDVVVYLNGTTAKFHGTHWEGGPDFAIEVVSSNDRTWDKLEFYAKVQTRELLIIDRDPWELTLLRLVAGKLVEVGRSNSSNGQELTSRAIPFSFRLVSRNQWPTIEIKHSGDGQTWYAPAQGPMNIAK</sequence>
<evidence type="ECO:0000313" key="2">
    <source>
        <dbReference type="EMBL" id="QDU31943.1"/>
    </source>
</evidence>
<dbReference type="InterPro" id="IPR011335">
    <property type="entry name" value="Restrct_endonuc-II-like"/>
</dbReference>
<name>A0A517YP04_9BACT</name>
<evidence type="ECO:0000259" key="1">
    <source>
        <dbReference type="Pfam" id="PF05685"/>
    </source>
</evidence>
<dbReference type="Pfam" id="PF05685">
    <property type="entry name" value="Uma2"/>
    <property type="match status" value="1"/>
</dbReference>
<proteinExistence type="predicted"/>
<dbReference type="CDD" id="cd06260">
    <property type="entry name" value="DUF820-like"/>
    <property type="match status" value="1"/>
</dbReference>
<dbReference type="InterPro" id="IPR012296">
    <property type="entry name" value="Nuclease_put_TT1808"/>
</dbReference>
<accession>A0A517YP04</accession>
<gene>
    <name evidence="2" type="ORF">ETAA8_71050</name>
</gene>
<dbReference type="SUPFAM" id="SSF52980">
    <property type="entry name" value="Restriction endonuclease-like"/>
    <property type="match status" value="1"/>
</dbReference>
<dbReference type="RefSeq" id="WP_145099944.1">
    <property type="nucleotide sequence ID" value="NZ_CP036274.1"/>
</dbReference>
<reference evidence="2 3" key="1">
    <citation type="submission" date="2019-02" db="EMBL/GenBank/DDBJ databases">
        <title>Deep-cultivation of Planctomycetes and their phenomic and genomic characterization uncovers novel biology.</title>
        <authorList>
            <person name="Wiegand S."/>
            <person name="Jogler M."/>
            <person name="Boedeker C."/>
            <person name="Pinto D."/>
            <person name="Vollmers J."/>
            <person name="Rivas-Marin E."/>
            <person name="Kohn T."/>
            <person name="Peeters S.H."/>
            <person name="Heuer A."/>
            <person name="Rast P."/>
            <person name="Oberbeckmann S."/>
            <person name="Bunk B."/>
            <person name="Jeske O."/>
            <person name="Meyerdierks A."/>
            <person name="Storesund J.E."/>
            <person name="Kallscheuer N."/>
            <person name="Luecker S."/>
            <person name="Lage O.M."/>
            <person name="Pohl T."/>
            <person name="Merkel B.J."/>
            <person name="Hornburger P."/>
            <person name="Mueller R.-W."/>
            <person name="Bruemmer F."/>
            <person name="Labrenz M."/>
            <person name="Spormann A.M."/>
            <person name="Op den Camp H."/>
            <person name="Overmann J."/>
            <person name="Amann R."/>
            <person name="Jetten M.S.M."/>
            <person name="Mascher T."/>
            <person name="Medema M.H."/>
            <person name="Devos D.P."/>
            <person name="Kaster A.-K."/>
            <person name="Ovreas L."/>
            <person name="Rohde M."/>
            <person name="Galperin M.Y."/>
            <person name="Jogler C."/>
        </authorList>
    </citation>
    <scope>NUCLEOTIDE SEQUENCE [LARGE SCALE GENOMIC DNA]</scope>
    <source>
        <strain evidence="2 3">ETA_A8</strain>
    </source>
</reference>
<feature type="domain" description="Putative restriction endonuclease" evidence="1">
    <location>
        <begin position="30"/>
        <end position="179"/>
    </location>
</feature>
<evidence type="ECO:0000313" key="3">
    <source>
        <dbReference type="Proteomes" id="UP000315017"/>
    </source>
</evidence>
<dbReference type="Proteomes" id="UP000315017">
    <property type="component" value="Chromosome"/>
</dbReference>